<evidence type="ECO:0000259" key="6">
    <source>
        <dbReference type="Pfam" id="PF01266"/>
    </source>
</evidence>
<dbReference type="eggNOG" id="KOG2820">
    <property type="taxonomic scope" value="Eukaryota"/>
</dbReference>
<evidence type="ECO:0000256" key="2">
    <source>
        <dbReference type="ARBA" id="ARBA00010989"/>
    </source>
</evidence>
<dbReference type="PANTHER" id="PTHR10961">
    <property type="entry name" value="PEROXISOMAL SARCOSINE OXIDASE"/>
    <property type="match status" value="1"/>
</dbReference>
<keyword evidence="3" id="KW-0285">Flavoprotein</keyword>
<comment type="similarity">
    <text evidence="2">Belongs to the MSOX/MTOX family.</text>
</comment>
<dbReference type="SUPFAM" id="SSF51905">
    <property type="entry name" value="FAD/NAD(P)-binding domain"/>
    <property type="match status" value="1"/>
</dbReference>
<sequence length="448" mass="49094">MASEHRKKDPFLIVGAGVFGLATAHQLASAGYTNITVLEKDGQIPSRFSAGYDLNKIVRPEYADSFYTPLTLVRFLSQSISLIYESELIFAAQEAIRKWQEDPLYKPYFHQVGFLNVTSGSAPKVSRDILQKYLASISGHPKVQGKIQPCPDSSTIKKLIPALSGPVRGWNGYLNSLAGYAHAADAMKSVYEDCLQKGVSFRLGPHEGEVAELLFVPGTRRCVGARTKGDVRYHAATTIVAVGANAARIIPSATSQVTARCWGVSHIQLSPKEAEKLRGIPVINVRDIGFFFEPDLATNKLKICHMGGGYTNSSGSTGVSLPPSRLADSDFILKEDEEASRRLLREALPHLADRPLIDNHLCWFADSDDYNFVIDYVPETERSLAILSGDSGHGFKMLPVMGDLVMKLLVDGQQSVSRWKWKESKPGDNVAWRTGSSADLATTPRAKL</sequence>
<organism evidence="7 8">
    <name type="scientific">Byssochlamys spectabilis (strain No. 5 / NBRC 109023)</name>
    <name type="common">Paecilomyces variotii</name>
    <dbReference type="NCBI Taxonomy" id="1356009"/>
    <lineage>
        <taxon>Eukaryota</taxon>
        <taxon>Fungi</taxon>
        <taxon>Dikarya</taxon>
        <taxon>Ascomycota</taxon>
        <taxon>Pezizomycotina</taxon>
        <taxon>Eurotiomycetes</taxon>
        <taxon>Eurotiomycetidae</taxon>
        <taxon>Eurotiales</taxon>
        <taxon>Thermoascaceae</taxon>
        <taxon>Paecilomyces</taxon>
    </lineage>
</organism>
<evidence type="ECO:0000256" key="5">
    <source>
        <dbReference type="ARBA" id="ARBA00023002"/>
    </source>
</evidence>
<dbReference type="AlphaFoldDB" id="V5FZY2"/>
<dbReference type="HOGENOM" id="CLU_007884_0_2_1"/>
<evidence type="ECO:0000256" key="3">
    <source>
        <dbReference type="ARBA" id="ARBA00022630"/>
    </source>
</evidence>
<dbReference type="OrthoDB" id="2219495at2759"/>
<comment type="cofactor">
    <cofactor evidence="1">
        <name>FAD</name>
        <dbReference type="ChEBI" id="CHEBI:57692"/>
    </cofactor>
</comment>
<evidence type="ECO:0000256" key="1">
    <source>
        <dbReference type="ARBA" id="ARBA00001974"/>
    </source>
</evidence>
<gene>
    <name evidence="7" type="ORF">PVAR5_2804</name>
</gene>
<dbReference type="PANTHER" id="PTHR10961:SF26">
    <property type="entry name" value="L-SACCHAROPINE OXIDASE"/>
    <property type="match status" value="1"/>
</dbReference>
<dbReference type="GO" id="GO:0050660">
    <property type="term" value="F:flavin adenine dinucleotide binding"/>
    <property type="evidence" value="ECO:0007669"/>
    <property type="project" value="InterPro"/>
</dbReference>
<comment type="caution">
    <text evidence="7">The sequence shown here is derived from an EMBL/GenBank/DDBJ whole genome shotgun (WGS) entry which is preliminary data.</text>
</comment>
<dbReference type="InterPro" id="IPR036188">
    <property type="entry name" value="FAD/NAD-bd_sf"/>
</dbReference>
<dbReference type="GO" id="GO:0008115">
    <property type="term" value="F:sarcosine oxidase activity"/>
    <property type="evidence" value="ECO:0007669"/>
    <property type="project" value="TreeGrafter"/>
</dbReference>
<evidence type="ECO:0000313" key="8">
    <source>
        <dbReference type="Proteomes" id="UP000018001"/>
    </source>
</evidence>
<name>V5FZY2_BYSSN</name>
<protein>
    <recommendedName>
        <fullName evidence="6">FAD dependent oxidoreductase domain-containing protein</fullName>
    </recommendedName>
</protein>
<evidence type="ECO:0000313" key="7">
    <source>
        <dbReference type="EMBL" id="GAD94182.1"/>
    </source>
</evidence>
<keyword evidence="4" id="KW-0274">FAD</keyword>
<reference evidence="8" key="1">
    <citation type="journal article" date="2014" name="Genome Announc.">
        <title>Draft genome sequence of the formaldehyde-resistant fungus Byssochlamys spectabilis No. 5 (anamorph Paecilomyces variotii No. 5) (NBRC109023).</title>
        <authorList>
            <person name="Oka T."/>
            <person name="Ekino K."/>
            <person name="Fukuda K."/>
            <person name="Nomura Y."/>
        </authorList>
    </citation>
    <scope>NUCLEOTIDE SEQUENCE [LARGE SCALE GENOMIC DNA]</scope>
    <source>
        <strain evidence="8">No. 5 / NBRC 109023</strain>
    </source>
</reference>
<proteinExistence type="inferred from homology"/>
<evidence type="ECO:0000256" key="4">
    <source>
        <dbReference type="ARBA" id="ARBA00022827"/>
    </source>
</evidence>
<dbReference type="InterPro" id="IPR006076">
    <property type="entry name" value="FAD-dep_OxRdtase"/>
</dbReference>
<feature type="domain" description="FAD dependent oxidoreductase" evidence="6">
    <location>
        <begin position="12"/>
        <end position="406"/>
    </location>
</feature>
<accession>V5FZY2</accession>
<dbReference type="Pfam" id="PF01266">
    <property type="entry name" value="DAO"/>
    <property type="match status" value="1"/>
</dbReference>
<dbReference type="Gene3D" id="3.30.9.10">
    <property type="entry name" value="D-Amino Acid Oxidase, subunit A, domain 2"/>
    <property type="match status" value="1"/>
</dbReference>
<keyword evidence="8" id="KW-1185">Reference proteome</keyword>
<dbReference type="GO" id="GO:0051698">
    <property type="term" value="F:saccharopine oxidase activity"/>
    <property type="evidence" value="ECO:0007669"/>
    <property type="project" value="TreeGrafter"/>
</dbReference>
<dbReference type="Proteomes" id="UP000018001">
    <property type="component" value="Unassembled WGS sequence"/>
</dbReference>
<keyword evidence="5" id="KW-0560">Oxidoreductase</keyword>
<dbReference type="InParanoid" id="V5FZY2"/>
<dbReference type="Gene3D" id="3.50.50.60">
    <property type="entry name" value="FAD/NAD(P)-binding domain"/>
    <property type="match status" value="1"/>
</dbReference>
<dbReference type="InterPro" id="IPR045170">
    <property type="entry name" value="MTOX"/>
</dbReference>
<dbReference type="EMBL" id="BAUL01000080">
    <property type="protein sequence ID" value="GAD94182.1"/>
    <property type="molecule type" value="Genomic_DNA"/>
</dbReference>